<gene>
    <name evidence="13" type="primary">ACCN2</name>
    <name evidence="13" type="ORF">CM83_105248</name>
</gene>
<keyword evidence="3 12" id="KW-0813">Transport</keyword>
<proteinExistence type="inferred from homology"/>
<keyword evidence="5 12" id="KW-0812">Transmembrane</keyword>
<keyword evidence="6" id="KW-1133">Transmembrane helix</keyword>
<keyword evidence="4 12" id="KW-0894">Sodium channel</keyword>
<accession>A0A0A9XF03</accession>
<dbReference type="GO" id="GO:0005272">
    <property type="term" value="F:sodium channel activity"/>
    <property type="evidence" value="ECO:0007669"/>
    <property type="project" value="UniProtKB-KW"/>
</dbReference>
<keyword evidence="8 12" id="KW-0406">Ion transport</keyword>
<feature type="non-terminal residue" evidence="13">
    <location>
        <position position="100"/>
    </location>
</feature>
<keyword evidence="11 12" id="KW-0407">Ion channel</keyword>
<sequence length="100" mass="11191">GMRFPAAVKTYLDNSSVHGFPHITNQNKSLAERGFWAVICLLAGYATWELLQVSLHTYKNKAVSFIADTNYLRFNTTFPSLSVCETDSNFEAIKLAGEKI</sequence>
<feature type="non-terminal residue" evidence="13">
    <location>
        <position position="1"/>
    </location>
</feature>
<comment type="similarity">
    <text evidence="2 12">Belongs to the amiloride-sensitive sodium channel (TC 1.A.6) family.</text>
</comment>
<evidence type="ECO:0000256" key="3">
    <source>
        <dbReference type="ARBA" id="ARBA00022448"/>
    </source>
</evidence>
<evidence type="ECO:0000256" key="12">
    <source>
        <dbReference type="RuleBase" id="RU000679"/>
    </source>
</evidence>
<organism evidence="13">
    <name type="scientific">Lygus hesperus</name>
    <name type="common">Western plant bug</name>
    <dbReference type="NCBI Taxonomy" id="30085"/>
    <lineage>
        <taxon>Eukaryota</taxon>
        <taxon>Metazoa</taxon>
        <taxon>Ecdysozoa</taxon>
        <taxon>Arthropoda</taxon>
        <taxon>Hexapoda</taxon>
        <taxon>Insecta</taxon>
        <taxon>Pterygota</taxon>
        <taxon>Neoptera</taxon>
        <taxon>Paraneoptera</taxon>
        <taxon>Hemiptera</taxon>
        <taxon>Heteroptera</taxon>
        <taxon>Panheteroptera</taxon>
        <taxon>Cimicomorpha</taxon>
        <taxon>Miridae</taxon>
        <taxon>Mirini</taxon>
        <taxon>Lygus</taxon>
    </lineage>
</organism>
<evidence type="ECO:0000256" key="4">
    <source>
        <dbReference type="ARBA" id="ARBA00022461"/>
    </source>
</evidence>
<evidence type="ECO:0000256" key="9">
    <source>
        <dbReference type="ARBA" id="ARBA00023136"/>
    </source>
</evidence>
<keyword evidence="7" id="KW-0915">Sodium</keyword>
<comment type="subcellular location">
    <subcellularLocation>
        <location evidence="1">Membrane</location>
        <topology evidence="1">Multi-pass membrane protein</topology>
    </subcellularLocation>
</comment>
<reference evidence="13" key="2">
    <citation type="submission" date="2014-07" db="EMBL/GenBank/DDBJ databases">
        <authorList>
            <person name="Hull J."/>
        </authorList>
    </citation>
    <scope>NUCLEOTIDE SEQUENCE</scope>
</reference>
<evidence type="ECO:0000313" key="13">
    <source>
        <dbReference type="EMBL" id="JAG18236.1"/>
    </source>
</evidence>
<dbReference type="EMBL" id="GBHO01025368">
    <property type="protein sequence ID" value="JAG18236.1"/>
    <property type="molecule type" value="Transcribed_RNA"/>
</dbReference>
<protein>
    <submittedName>
        <fullName evidence="13">Amiloride-sensitive cation channel 2, neuronal</fullName>
    </submittedName>
</protein>
<evidence type="ECO:0000256" key="1">
    <source>
        <dbReference type="ARBA" id="ARBA00004141"/>
    </source>
</evidence>
<keyword evidence="9" id="KW-0472">Membrane</keyword>
<evidence type="ECO:0000256" key="8">
    <source>
        <dbReference type="ARBA" id="ARBA00023065"/>
    </source>
</evidence>
<evidence type="ECO:0000256" key="7">
    <source>
        <dbReference type="ARBA" id="ARBA00023053"/>
    </source>
</evidence>
<dbReference type="InterPro" id="IPR001873">
    <property type="entry name" value="ENaC"/>
</dbReference>
<evidence type="ECO:0000256" key="5">
    <source>
        <dbReference type="ARBA" id="ARBA00022692"/>
    </source>
</evidence>
<dbReference type="Pfam" id="PF00858">
    <property type="entry name" value="ASC"/>
    <property type="match status" value="1"/>
</dbReference>
<dbReference type="GO" id="GO:0016020">
    <property type="term" value="C:membrane"/>
    <property type="evidence" value="ECO:0007669"/>
    <property type="project" value="UniProtKB-SubCell"/>
</dbReference>
<dbReference type="AlphaFoldDB" id="A0A0A9XF03"/>
<evidence type="ECO:0000256" key="11">
    <source>
        <dbReference type="ARBA" id="ARBA00023303"/>
    </source>
</evidence>
<name>A0A0A9XF03_LYGHE</name>
<evidence type="ECO:0000256" key="2">
    <source>
        <dbReference type="ARBA" id="ARBA00007193"/>
    </source>
</evidence>
<evidence type="ECO:0000256" key="10">
    <source>
        <dbReference type="ARBA" id="ARBA00023201"/>
    </source>
</evidence>
<evidence type="ECO:0000256" key="6">
    <source>
        <dbReference type="ARBA" id="ARBA00022989"/>
    </source>
</evidence>
<reference evidence="13" key="1">
    <citation type="journal article" date="2014" name="PLoS ONE">
        <title>Transcriptome-Based Identification of ABC Transporters in the Western Tarnished Plant Bug Lygus hesperus.</title>
        <authorList>
            <person name="Hull J.J."/>
            <person name="Chaney K."/>
            <person name="Geib S.M."/>
            <person name="Fabrick J.A."/>
            <person name="Brent C.S."/>
            <person name="Walsh D."/>
            <person name="Lavine L.C."/>
        </authorList>
    </citation>
    <scope>NUCLEOTIDE SEQUENCE</scope>
</reference>
<keyword evidence="10 12" id="KW-0739">Sodium transport</keyword>